<gene>
    <name evidence="6" type="ORF">LPB04_20150</name>
</gene>
<sequence length="1306" mass="141805">MLALGGIATAAAPRNLRFEHVSIEHGLSQGSVLNILQDRQGFMWFGTQAGLNRYDGYKMTVYRTDPQDPGSLPDSFINASFEDAEGRLWFGTKGGLARFDEAAGRFVRYPLAEPGQSQDANRSVNAIVADRQGILWLGTSDGLKRFDPGSGAFTTIRHPGDDGAPGGDTVTALAFDGHGVLWAGTARGVGRLAPGASHLEHFAPLDDDPHRARINSLSMGPRDTLWVGTDAGLESWILADGTPRRRALGAADGIGSVRVMALYHDAGGTLWVGTDSEGVKWRDPASGRFVSYGNRPLDPHSLSDNQVGSIRIDRSGTLWVGTRFRGLSRTDLASGGFSNFSFRPENGYRVGYEKARDVAVRPDGKLWVGTSGGGLVLLNPETGHTEQLRHQDGRDDTLPNDVVHSLSIESGRLWVGSAGALAWSDVRGGRFHRVELPGLGTAPVQEVQRTRDGALWAVTRAGLYQLNEDLSVRQVWRHEPRRPEGIGDNSLFQMVEDAQGILWIGTDNGLDRFDRKSGLFTHYRHDPLDPSSLRHNRIYGLALSRSGTLWVGTAGGLHCMERGKDGKPAFRLVKLIDAPGPLPIGAVLEDARGRLWASMTDGISRYDPATGQYKHYTAKDGLIDGTFFVGSSARGPDGQMHFGGVNGLSSFMPDALRDNPYAPLVRITDFLVFNKPQRLPAPIELTREITLSHRESVFSLEFAGLHYAAPASNRYSYRLEGFDQGWVDTDAGKRFATYTNLDPGSYVFRVRASNKDGVWSEAPAALTITITPPWWKSWWFRLLALAAVVVVVVAGYRLRIRALLQQKDMLAREVNARTAELVLQKDAAERRKREAEEQGEAADGARRNIALLSDIGRRLTANLDTEAIMNTLYEHVQVLMDAPVFAVAVARGDGAQPDFPYAVIDGRRCAAPARERSEGRNGGDRGDPRQLAAWCIEHGREVFINELAADVARYLPGLDPDDVAAAALPFAPEAAPAYGPPRSLLYVPVVVGQRVLGALSVQSFAPHAYQRVHLDMLRTLAAYVGVALDNAQAYRRLKDVQGQLAAQEKLASLGSLVAGVAHELNTPIGNSLLMASTLHDKTVDLATALDTAALRRSELAGYIGSAKEASELIMRSLHQAADLVNSFRQVSVDQASAQRRRFDLARACQEIVATLMNKVRLAGHVLELDVPAGIVMDSYPGPLGQVLINFVNNALLHAFDGPGGSMRLSATLLDGDWVRIAFRDDGRGIAPEHLPRVFDPFFTTRMGQGGTGLGLNIAHTIATSLLGGAISVESTAGEGTIFILELPLRAAEARHPAHTEERSMHA</sequence>
<dbReference type="InterPro" id="IPR004358">
    <property type="entry name" value="Sig_transdc_His_kin-like_C"/>
</dbReference>
<name>A0A7L9UDC7_9BURK</name>
<protein>
    <recommendedName>
        <fullName evidence="2">histidine kinase</fullName>
        <ecNumber evidence="2">2.7.13.3</ecNumber>
    </recommendedName>
</protein>
<dbReference type="SUPFAM" id="SSF63829">
    <property type="entry name" value="Calcium-dependent phosphotriesterase"/>
    <property type="match status" value="2"/>
</dbReference>
<reference evidence="6 7" key="1">
    <citation type="submission" date="2020-10" db="EMBL/GenBank/DDBJ databases">
        <title>Genome sequencing of Massilia sp. LPB0304.</title>
        <authorList>
            <person name="Kim J."/>
        </authorList>
    </citation>
    <scope>NUCLEOTIDE SEQUENCE [LARGE SCALE GENOMIC DNA]</scope>
    <source>
        <strain evidence="6 7">LPB0304</strain>
    </source>
</reference>
<dbReference type="InterPro" id="IPR003594">
    <property type="entry name" value="HATPase_dom"/>
</dbReference>
<dbReference type="InterPro" id="IPR013783">
    <property type="entry name" value="Ig-like_fold"/>
</dbReference>
<keyword evidence="3" id="KW-0597">Phosphoprotein</keyword>
<dbReference type="SMART" id="SM00387">
    <property type="entry name" value="HATPase_c"/>
    <property type="match status" value="1"/>
</dbReference>
<dbReference type="InterPro" id="IPR003018">
    <property type="entry name" value="GAF"/>
</dbReference>
<dbReference type="Gene3D" id="2.130.10.10">
    <property type="entry name" value="YVTN repeat-like/Quinoprotein amine dehydrogenase"/>
    <property type="match status" value="3"/>
</dbReference>
<evidence type="ECO:0000256" key="3">
    <source>
        <dbReference type="ARBA" id="ARBA00022553"/>
    </source>
</evidence>
<feature type="coiled-coil region" evidence="4">
    <location>
        <begin position="818"/>
        <end position="845"/>
    </location>
</feature>
<dbReference type="InterPro" id="IPR011047">
    <property type="entry name" value="Quinoprotein_ADH-like_sf"/>
</dbReference>
<dbReference type="PANTHER" id="PTHR43547">
    <property type="entry name" value="TWO-COMPONENT HISTIDINE KINASE"/>
    <property type="match status" value="1"/>
</dbReference>
<dbReference type="Pfam" id="PF07495">
    <property type="entry name" value="Y_Y_Y"/>
    <property type="match status" value="1"/>
</dbReference>
<evidence type="ECO:0000256" key="1">
    <source>
        <dbReference type="ARBA" id="ARBA00000085"/>
    </source>
</evidence>
<dbReference type="InterPro" id="IPR003961">
    <property type="entry name" value="FN3_dom"/>
</dbReference>
<evidence type="ECO:0000256" key="4">
    <source>
        <dbReference type="SAM" id="Coils"/>
    </source>
</evidence>
<dbReference type="InterPro" id="IPR011123">
    <property type="entry name" value="Y_Y_Y"/>
</dbReference>
<dbReference type="SMART" id="SM00065">
    <property type="entry name" value="GAF"/>
    <property type="match status" value="1"/>
</dbReference>
<dbReference type="Gene3D" id="2.60.40.10">
    <property type="entry name" value="Immunoglobulins"/>
    <property type="match status" value="1"/>
</dbReference>
<dbReference type="GO" id="GO:0000155">
    <property type="term" value="F:phosphorelay sensor kinase activity"/>
    <property type="evidence" value="ECO:0007669"/>
    <property type="project" value="InterPro"/>
</dbReference>
<dbReference type="InterPro" id="IPR036097">
    <property type="entry name" value="HisK_dim/P_sf"/>
</dbReference>
<feature type="domain" description="Histidine kinase" evidence="5">
    <location>
        <begin position="1059"/>
        <end position="1290"/>
    </location>
</feature>
<comment type="catalytic activity">
    <reaction evidence="1">
        <text>ATP + protein L-histidine = ADP + protein N-phospho-L-histidine.</text>
        <dbReference type="EC" id="2.7.13.3"/>
    </reaction>
</comment>
<dbReference type="Pfam" id="PF13185">
    <property type="entry name" value="GAF_2"/>
    <property type="match status" value="1"/>
</dbReference>
<dbReference type="CDD" id="cd00082">
    <property type="entry name" value="HisKA"/>
    <property type="match status" value="1"/>
</dbReference>
<dbReference type="Proteomes" id="UP000593875">
    <property type="component" value="Chromosome"/>
</dbReference>
<dbReference type="CDD" id="cd00063">
    <property type="entry name" value="FN3"/>
    <property type="match status" value="1"/>
</dbReference>
<keyword evidence="4" id="KW-0175">Coiled coil</keyword>
<dbReference type="InterPro" id="IPR005467">
    <property type="entry name" value="His_kinase_dom"/>
</dbReference>
<organism evidence="6 7">
    <name type="scientific">Massilia litorea</name>
    <dbReference type="NCBI Taxonomy" id="2769491"/>
    <lineage>
        <taxon>Bacteria</taxon>
        <taxon>Pseudomonadati</taxon>
        <taxon>Pseudomonadota</taxon>
        <taxon>Betaproteobacteria</taxon>
        <taxon>Burkholderiales</taxon>
        <taxon>Oxalobacteraceae</taxon>
        <taxon>Telluria group</taxon>
        <taxon>Massilia</taxon>
    </lineage>
</organism>
<dbReference type="FunFam" id="2.60.40.10:FF:000791">
    <property type="entry name" value="Two-component system sensor histidine kinase/response regulator"/>
    <property type="match status" value="1"/>
</dbReference>
<dbReference type="InterPro" id="IPR011110">
    <property type="entry name" value="Reg_prop"/>
</dbReference>
<dbReference type="SUPFAM" id="SSF55874">
    <property type="entry name" value="ATPase domain of HSP90 chaperone/DNA topoisomerase II/histidine kinase"/>
    <property type="match status" value="1"/>
</dbReference>
<evidence type="ECO:0000313" key="6">
    <source>
        <dbReference type="EMBL" id="QOL52146.1"/>
    </source>
</evidence>
<dbReference type="PANTHER" id="PTHR43547:SF2">
    <property type="entry name" value="HYBRID SIGNAL TRANSDUCTION HISTIDINE KINASE C"/>
    <property type="match status" value="1"/>
</dbReference>
<dbReference type="Pfam" id="PF02518">
    <property type="entry name" value="HATPase_c"/>
    <property type="match status" value="1"/>
</dbReference>
<dbReference type="InterPro" id="IPR029016">
    <property type="entry name" value="GAF-like_dom_sf"/>
</dbReference>
<evidence type="ECO:0000256" key="2">
    <source>
        <dbReference type="ARBA" id="ARBA00012438"/>
    </source>
</evidence>
<dbReference type="InterPro" id="IPR015943">
    <property type="entry name" value="WD40/YVTN_repeat-like_dom_sf"/>
</dbReference>
<accession>A0A7L9UDC7</accession>
<dbReference type="EC" id="2.7.13.3" evidence="2"/>
<dbReference type="PRINTS" id="PR00344">
    <property type="entry name" value="BCTRLSENSOR"/>
</dbReference>
<keyword evidence="7" id="KW-1185">Reference proteome</keyword>
<dbReference type="SUPFAM" id="SSF55781">
    <property type="entry name" value="GAF domain-like"/>
    <property type="match status" value="1"/>
</dbReference>
<proteinExistence type="predicted"/>
<dbReference type="Pfam" id="PF07494">
    <property type="entry name" value="Reg_prop"/>
    <property type="match status" value="5"/>
</dbReference>
<dbReference type="Gene3D" id="3.30.565.10">
    <property type="entry name" value="Histidine kinase-like ATPase, C-terminal domain"/>
    <property type="match status" value="1"/>
</dbReference>
<evidence type="ECO:0000313" key="7">
    <source>
        <dbReference type="Proteomes" id="UP000593875"/>
    </source>
</evidence>
<dbReference type="Gene3D" id="1.10.287.130">
    <property type="match status" value="1"/>
</dbReference>
<evidence type="ECO:0000259" key="5">
    <source>
        <dbReference type="PROSITE" id="PS50109"/>
    </source>
</evidence>
<dbReference type="Gene3D" id="3.30.450.40">
    <property type="match status" value="1"/>
</dbReference>
<dbReference type="EMBL" id="CP062941">
    <property type="protein sequence ID" value="QOL52146.1"/>
    <property type="molecule type" value="Genomic_DNA"/>
</dbReference>
<dbReference type="SUPFAM" id="SSF47384">
    <property type="entry name" value="Homodimeric domain of signal transducing histidine kinase"/>
    <property type="match status" value="1"/>
</dbReference>
<dbReference type="InterPro" id="IPR036890">
    <property type="entry name" value="HATPase_C_sf"/>
</dbReference>
<dbReference type="PROSITE" id="PS50109">
    <property type="entry name" value="HIS_KIN"/>
    <property type="match status" value="1"/>
</dbReference>
<dbReference type="InterPro" id="IPR003661">
    <property type="entry name" value="HisK_dim/P_dom"/>
</dbReference>
<dbReference type="SUPFAM" id="SSF50998">
    <property type="entry name" value="Quinoprotein alcohol dehydrogenase-like"/>
    <property type="match status" value="1"/>
</dbReference>
<dbReference type="KEGG" id="mlir:LPB04_20150"/>